<dbReference type="ExpressionAtlas" id="A0A3L6DF09">
    <property type="expression patterns" value="baseline and differential"/>
</dbReference>
<dbReference type="GO" id="GO:0005737">
    <property type="term" value="C:cytoplasm"/>
    <property type="evidence" value="ECO:0007669"/>
    <property type="project" value="UniProtKB-ARBA"/>
</dbReference>
<evidence type="ECO:0000256" key="3">
    <source>
        <dbReference type="ARBA" id="ARBA00010441"/>
    </source>
</evidence>
<dbReference type="Proteomes" id="UP000251960">
    <property type="component" value="Chromosome 9"/>
</dbReference>
<sequence>MRLRPTPPQPQPTHKSREWCEKSIRPMPTSVATHATLLIKAAAAKPFFSPRPAARIPAPSPHPPPPPAGRRLPNTAAALAAAARRFRWPSAAASARGLCAPPHSGGEGMGSDAGAGARKRRDSAVNGLAKDVPPVNGMMMPKEEPATAPPRLLTLPTVLTIGRVAAVPLLISTFYMEGPWAATATTGIFLAAAVTDWLDGYIARKMQLGTPFGAFLDPVADKLMVAATLVLLCTKPLETSLLNDGPWLLTVPSIAIIGREITMSAVREWAASQNSEALEAVAVNNLGKWKTATQMTALTLLLASRDPSVPAQGALVAPGVALLYISAGLAIWSLVVYMRKIWRTLLK</sequence>
<dbReference type="PROSITE" id="PS00379">
    <property type="entry name" value="CDP_ALCOHOL_P_TRANSF"/>
    <property type="match status" value="1"/>
</dbReference>
<comment type="similarity">
    <text evidence="3 12">Belongs to the CDP-alcohol phosphatidyltransferase class-I family.</text>
</comment>
<comment type="cofactor">
    <cofactor evidence="1">
        <name>Mn(2+)</name>
        <dbReference type="ChEBI" id="CHEBI:29035"/>
    </cofactor>
</comment>
<evidence type="ECO:0000256" key="13">
    <source>
        <dbReference type="SAM" id="MobiDB-lite"/>
    </source>
</evidence>
<keyword evidence="5 12" id="KW-0808">Transferase</keyword>
<evidence type="ECO:0000256" key="6">
    <source>
        <dbReference type="ARBA" id="ARBA00022692"/>
    </source>
</evidence>
<feature type="region of interest" description="Disordered" evidence="13">
    <location>
        <begin position="102"/>
        <end position="145"/>
    </location>
</feature>
<keyword evidence="7 14" id="KW-1133">Transmembrane helix</keyword>
<comment type="caution">
    <text evidence="15">The sequence shown here is derived from an EMBL/GenBank/DDBJ whole genome shotgun (WGS) entry which is preliminary data.</text>
</comment>
<evidence type="ECO:0000313" key="15">
    <source>
        <dbReference type="EMBL" id="PWZ07212.1"/>
    </source>
</evidence>
<gene>
    <name evidence="15" type="primary">Os03g0283600_2</name>
    <name evidence="15" type="ORF">Zm00014a_044551</name>
</gene>
<dbReference type="AlphaFoldDB" id="A0A3L6DF09"/>
<dbReference type="InterPro" id="IPR048254">
    <property type="entry name" value="CDP_ALCOHOL_P_TRANSF_CS"/>
</dbReference>
<feature type="region of interest" description="Disordered" evidence="13">
    <location>
        <begin position="50"/>
        <end position="72"/>
    </location>
</feature>
<evidence type="ECO:0000256" key="4">
    <source>
        <dbReference type="ARBA" id="ARBA00022516"/>
    </source>
</evidence>
<keyword evidence="6 14" id="KW-0812">Transmembrane</keyword>
<evidence type="ECO:0000256" key="14">
    <source>
        <dbReference type="SAM" id="Phobius"/>
    </source>
</evidence>
<dbReference type="EMBL" id="NCVQ01000010">
    <property type="protein sequence ID" value="PWZ07212.1"/>
    <property type="molecule type" value="Genomic_DNA"/>
</dbReference>
<protein>
    <submittedName>
        <fullName evidence="15">Cardiolipin synthase (CMP-forming), mitochondrial</fullName>
    </submittedName>
</protein>
<organism evidence="15 16">
    <name type="scientific">Zea mays</name>
    <name type="common">Maize</name>
    <dbReference type="NCBI Taxonomy" id="4577"/>
    <lineage>
        <taxon>Eukaryota</taxon>
        <taxon>Viridiplantae</taxon>
        <taxon>Streptophyta</taxon>
        <taxon>Embryophyta</taxon>
        <taxon>Tracheophyta</taxon>
        <taxon>Spermatophyta</taxon>
        <taxon>Magnoliopsida</taxon>
        <taxon>Liliopsida</taxon>
        <taxon>Poales</taxon>
        <taxon>Poaceae</taxon>
        <taxon>PACMAD clade</taxon>
        <taxon>Panicoideae</taxon>
        <taxon>Andropogonodae</taxon>
        <taxon>Andropogoneae</taxon>
        <taxon>Tripsacinae</taxon>
        <taxon>Zea</taxon>
    </lineage>
</organism>
<keyword evidence="8" id="KW-0443">Lipid metabolism</keyword>
<evidence type="ECO:0000256" key="5">
    <source>
        <dbReference type="ARBA" id="ARBA00022679"/>
    </source>
</evidence>
<proteinExistence type="inferred from homology"/>
<dbReference type="OMA" id="WFRWQSA"/>
<evidence type="ECO:0000256" key="10">
    <source>
        <dbReference type="ARBA" id="ARBA00023209"/>
    </source>
</evidence>
<dbReference type="FunFam" id="1.20.120.1760:FF:000008">
    <property type="entry name" value="CDP-diacylglycerol--glycerol-3-phosphate 3-phosphatidyltransferase 2"/>
    <property type="match status" value="1"/>
</dbReference>
<comment type="subcellular location">
    <subcellularLocation>
        <location evidence="2">Membrane</location>
        <topology evidence="2">Multi-pass membrane protein</topology>
    </subcellularLocation>
</comment>
<evidence type="ECO:0000256" key="11">
    <source>
        <dbReference type="ARBA" id="ARBA00023264"/>
    </source>
</evidence>
<keyword evidence="10" id="KW-0594">Phospholipid biosynthesis</keyword>
<feature type="compositionally biased region" description="Pro residues" evidence="13">
    <location>
        <begin position="58"/>
        <end position="68"/>
    </location>
</feature>
<evidence type="ECO:0000256" key="1">
    <source>
        <dbReference type="ARBA" id="ARBA00001936"/>
    </source>
</evidence>
<keyword evidence="4" id="KW-0444">Lipid biosynthesis</keyword>
<feature type="compositionally biased region" description="Pro residues" evidence="13">
    <location>
        <begin position="1"/>
        <end position="11"/>
    </location>
</feature>
<keyword evidence="11" id="KW-1208">Phospholipid metabolism</keyword>
<dbReference type="InterPro" id="IPR043130">
    <property type="entry name" value="CDP-OH_PTrfase_TM_dom"/>
</dbReference>
<dbReference type="InterPro" id="IPR004570">
    <property type="entry name" value="Phosphatidylglycerol_P_synth"/>
</dbReference>
<dbReference type="GO" id="GO:0030145">
    <property type="term" value="F:manganese ion binding"/>
    <property type="evidence" value="ECO:0007669"/>
    <property type="project" value="UniProtKB-ARBA"/>
</dbReference>
<keyword evidence="9 14" id="KW-0472">Membrane</keyword>
<dbReference type="Gene3D" id="1.20.120.1760">
    <property type="match status" value="1"/>
</dbReference>
<evidence type="ECO:0000256" key="9">
    <source>
        <dbReference type="ARBA" id="ARBA00023136"/>
    </source>
</evidence>
<dbReference type="InterPro" id="IPR000462">
    <property type="entry name" value="CDP-OH_P_trans"/>
</dbReference>
<feature type="region of interest" description="Disordered" evidence="13">
    <location>
        <begin position="1"/>
        <end position="21"/>
    </location>
</feature>
<dbReference type="GO" id="GO:0008444">
    <property type="term" value="F:CDP-diacylglycerol-glycerol-3-phosphate 3-phosphatidyltransferase activity"/>
    <property type="evidence" value="ECO:0007669"/>
    <property type="project" value="InterPro"/>
</dbReference>
<evidence type="ECO:0000256" key="7">
    <source>
        <dbReference type="ARBA" id="ARBA00022989"/>
    </source>
</evidence>
<evidence type="ECO:0000256" key="12">
    <source>
        <dbReference type="RuleBase" id="RU003750"/>
    </source>
</evidence>
<evidence type="ECO:0000256" key="2">
    <source>
        <dbReference type="ARBA" id="ARBA00004141"/>
    </source>
</evidence>
<dbReference type="Pfam" id="PF01066">
    <property type="entry name" value="CDP-OH_P_transf"/>
    <property type="match status" value="1"/>
</dbReference>
<dbReference type="GO" id="GO:0006655">
    <property type="term" value="P:phosphatidylglycerol biosynthetic process"/>
    <property type="evidence" value="ECO:0007669"/>
    <property type="project" value="UniProtKB-ARBA"/>
</dbReference>
<reference evidence="15 16" key="1">
    <citation type="journal article" date="2018" name="Nat. Genet.">
        <title>Extensive intraspecific gene order and gene structural variations between Mo17 and other maize genomes.</title>
        <authorList>
            <person name="Sun S."/>
            <person name="Zhou Y."/>
            <person name="Chen J."/>
            <person name="Shi J."/>
            <person name="Zhao H."/>
            <person name="Zhao H."/>
            <person name="Song W."/>
            <person name="Zhang M."/>
            <person name="Cui Y."/>
            <person name="Dong X."/>
            <person name="Liu H."/>
            <person name="Ma X."/>
            <person name="Jiao Y."/>
            <person name="Wang B."/>
            <person name="Wei X."/>
            <person name="Stein J.C."/>
            <person name="Glaubitz J.C."/>
            <person name="Lu F."/>
            <person name="Yu G."/>
            <person name="Liang C."/>
            <person name="Fengler K."/>
            <person name="Li B."/>
            <person name="Rafalski A."/>
            <person name="Schnable P.S."/>
            <person name="Ware D.H."/>
            <person name="Buckler E.S."/>
            <person name="Lai J."/>
        </authorList>
    </citation>
    <scope>NUCLEOTIDE SEQUENCE [LARGE SCALE GENOMIC DNA]</scope>
    <source>
        <strain evidence="16">cv. Missouri 17</strain>
        <tissue evidence="15">Seedling</tissue>
    </source>
</reference>
<feature type="transmembrane region" description="Helical" evidence="14">
    <location>
        <begin position="315"/>
        <end position="337"/>
    </location>
</feature>
<evidence type="ECO:0000313" key="16">
    <source>
        <dbReference type="Proteomes" id="UP000251960"/>
    </source>
</evidence>
<evidence type="ECO:0000256" key="8">
    <source>
        <dbReference type="ARBA" id="ARBA00023098"/>
    </source>
</evidence>
<dbReference type="PANTHER" id="PTHR14269">
    <property type="entry name" value="CDP-DIACYLGLYCEROL--GLYCEROL-3-PHOSPHATE 3-PHOSPHATIDYLTRANSFERASE-RELATED"/>
    <property type="match status" value="1"/>
</dbReference>
<name>A0A3L6DF09_MAIZE</name>
<dbReference type="GO" id="GO:0045995">
    <property type="term" value="P:regulation of embryonic development"/>
    <property type="evidence" value="ECO:0007669"/>
    <property type="project" value="UniProtKB-ARBA"/>
</dbReference>
<dbReference type="InterPro" id="IPR050324">
    <property type="entry name" value="CDP-alcohol_PTase-I"/>
</dbReference>
<dbReference type="PANTHER" id="PTHR14269:SF62">
    <property type="entry name" value="CDP-DIACYLGLYCEROL--GLYCEROL-3-PHOSPHATE 3-PHOSPHATIDYLTRANSFERASE 1, CHLOROPLASTIC"/>
    <property type="match status" value="1"/>
</dbReference>
<accession>A0A3L6DF09</accession>
<dbReference type="GO" id="GO:0016020">
    <property type="term" value="C:membrane"/>
    <property type="evidence" value="ECO:0007669"/>
    <property type="project" value="UniProtKB-SubCell"/>
</dbReference>
<dbReference type="NCBIfam" id="TIGR00560">
    <property type="entry name" value="pgsA"/>
    <property type="match status" value="1"/>
</dbReference>
<dbReference type="SMR" id="A0A3L6DF09"/>